<name>A0AAN9L8K8_CANGL</name>
<dbReference type="GO" id="GO:0004252">
    <property type="term" value="F:serine-type endopeptidase activity"/>
    <property type="evidence" value="ECO:0007669"/>
    <property type="project" value="InterPro"/>
</dbReference>
<evidence type="ECO:0000313" key="5">
    <source>
        <dbReference type="EMBL" id="KAK7331184.1"/>
    </source>
</evidence>
<comment type="caution">
    <text evidence="5">The sequence shown here is derived from an EMBL/GenBank/DDBJ whole genome shotgun (WGS) entry which is preliminary data.</text>
</comment>
<dbReference type="GO" id="GO:0005576">
    <property type="term" value="C:extracellular region"/>
    <property type="evidence" value="ECO:0007669"/>
    <property type="project" value="UniProtKB-SubCell"/>
</dbReference>
<dbReference type="Gene3D" id="3.50.30.30">
    <property type="match status" value="1"/>
</dbReference>
<evidence type="ECO:0000259" key="4">
    <source>
        <dbReference type="Pfam" id="PF17766"/>
    </source>
</evidence>
<dbReference type="Pfam" id="PF17766">
    <property type="entry name" value="fn3_6"/>
    <property type="match status" value="1"/>
</dbReference>
<dbReference type="EMBL" id="JAYMYQ010000005">
    <property type="protein sequence ID" value="KAK7331184.1"/>
    <property type="molecule type" value="Genomic_DNA"/>
</dbReference>
<dbReference type="GO" id="GO:0006508">
    <property type="term" value="P:proteolysis"/>
    <property type="evidence" value="ECO:0007669"/>
    <property type="project" value="InterPro"/>
</dbReference>
<organism evidence="5 6">
    <name type="scientific">Canavalia gladiata</name>
    <name type="common">Sword bean</name>
    <name type="synonym">Dolichos gladiatus</name>
    <dbReference type="NCBI Taxonomy" id="3824"/>
    <lineage>
        <taxon>Eukaryota</taxon>
        <taxon>Viridiplantae</taxon>
        <taxon>Streptophyta</taxon>
        <taxon>Embryophyta</taxon>
        <taxon>Tracheophyta</taxon>
        <taxon>Spermatophyta</taxon>
        <taxon>Magnoliopsida</taxon>
        <taxon>eudicotyledons</taxon>
        <taxon>Gunneridae</taxon>
        <taxon>Pentapetalae</taxon>
        <taxon>rosids</taxon>
        <taxon>fabids</taxon>
        <taxon>Fabales</taxon>
        <taxon>Fabaceae</taxon>
        <taxon>Papilionoideae</taxon>
        <taxon>50 kb inversion clade</taxon>
        <taxon>NPAAA clade</taxon>
        <taxon>indigoferoid/millettioid clade</taxon>
        <taxon>Phaseoleae</taxon>
        <taxon>Canavalia</taxon>
    </lineage>
</organism>
<protein>
    <recommendedName>
        <fullName evidence="4">Subtilisin-like protease fibronectin type-III domain-containing protein</fullName>
    </recommendedName>
</protein>
<dbReference type="PANTHER" id="PTHR10795">
    <property type="entry name" value="PROPROTEIN CONVERTASE SUBTILISIN/KEXIN"/>
    <property type="match status" value="1"/>
</dbReference>
<feature type="domain" description="Subtilisin-like protease fibronectin type-III" evidence="4">
    <location>
        <begin position="179"/>
        <end position="265"/>
    </location>
</feature>
<comment type="subcellular location">
    <subcellularLocation>
        <location evidence="1">Secreted</location>
    </subcellularLocation>
</comment>
<keyword evidence="3" id="KW-0732">Signal</keyword>
<dbReference type="InterPro" id="IPR045051">
    <property type="entry name" value="SBT"/>
</dbReference>
<evidence type="ECO:0000256" key="1">
    <source>
        <dbReference type="ARBA" id="ARBA00004613"/>
    </source>
</evidence>
<accession>A0AAN9L8K8</accession>
<evidence type="ECO:0000256" key="2">
    <source>
        <dbReference type="ARBA" id="ARBA00011073"/>
    </source>
</evidence>
<dbReference type="InterPro" id="IPR036852">
    <property type="entry name" value="Peptidase_S8/S53_dom_sf"/>
</dbReference>
<evidence type="ECO:0000256" key="3">
    <source>
        <dbReference type="ARBA" id="ARBA00022729"/>
    </source>
</evidence>
<dbReference type="InterPro" id="IPR041469">
    <property type="entry name" value="Subtilisin-like_FN3"/>
</dbReference>
<dbReference type="SUPFAM" id="SSF52743">
    <property type="entry name" value="Subtilisin-like"/>
    <property type="match status" value="1"/>
</dbReference>
<evidence type="ECO:0000313" key="6">
    <source>
        <dbReference type="Proteomes" id="UP001367508"/>
    </source>
</evidence>
<gene>
    <name evidence="5" type="ORF">VNO77_25402</name>
</gene>
<reference evidence="5 6" key="1">
    <citation type="submission" date="2024-01" db="EMBL/GenBank/DDBJ databases">
        <title>The genomes of 5 underutilized Papilionoideae crops provide insights into root nodulation and disease resistanc.</title>
        <authorList>
            <person name="Jiang F."/>
        </authorList>
    </citation>
    <scope>NUCLEOTIDE SEQUENCE [LARGE SCALE GENOMIC DNA]</scope>
    <source>
        <strain evidence="5">LVBAO_FW01</strain>
        <tissue evidence="5">Leaves</tissue>
    </source>
</reference>
<dbReference type="Proteomes" id="UP001367508">
    <property type="component" value="Unassembled WGS sequence"/>
</dbReference>
<proteinExistence type="inferred from homology"/>
<keyword evidence="6" id="KW-1185">Reference proteome</keyword>
<dbReference type="Gene3D" id="2.60.40.2310">
    <property type="match status" value="1"/>
</dbReference>
<comment type="similarity">
    <text evidence="2">Belongs to the peptidase S8 family.</text>
</comment>
<sequence length="359" mass="39513">MQEAHRSKGTTLSRAVPEDKLYPLITAEQAKKDGVHNYEARMILYNEEYDGDEYKFMHIPQFLPTSEISDDDGAALVAYIKSTNNPMAYLHLPKTKLHVKPSRSMAIFSTIGSNLVTREILKPDITAPGVNIIASYSQAASRTRLESDKRSFPFISMSKTFIATSHVSGVVGRLKTLYLDYPAITIAKLYDSFTLTRKVKNVGTPGTYTTSLHVPAGLSITVEPNTLKFDKINEKKSFKVPVEVTRPGVATVFGKLTWSEAGIIVCCVVTLVLLYSKPLSKLAMRWRHSMFVNAKPLLKDGTLSVNGKDALKGVPENVVLTPLTSSSAFIGATCAHASSRLVFKLGVIKYAFFSSFYVG</sequence>
<dbReference type="AlphaFoldDB" id="A0AAN9L8K8"/>